<proteinExistence type="predicted"/>
<reference evidence="2" key="1">
    <citation type="submission" date="2019-12" db="EMBL/GenBank/DDBJ databases">
        <title>Genome sequencing and annotation of Brassica cretica.</title>
        <authorList>
            <person name="Studholme D.J."/>
            <person name="Sarris P."/>
        </authorList>
    </citation>
    <scope>NUCLEOTIDE SEQUENCE</scope>
    <source>
        <strain evidence="2">PFS-109/04</strain>
        <tissue evidence="2">Leaf</tissue>
    </source>
</reference>
<gene>
    <name evidence="2" type="ORF">F2Q69_00017807</name>
</gene>
<evidence type="ECO:0000313" key="2">
    <source>
        <dbReference type="EMBL" id="KAF3556838.1"/>
    </source>
</evidence>
<comment type="caution">
    <text evidence="2">The sequence shown here is derived from an EMBL/GenBank/DDBJ whole genome shotgun (WGS) entry which is preliminary data.</text>
</comment>
<organism evidence="2 3">
    <name type="scientific">Brassica cretica</name>
    <name type="common">Mustard</name>
    <dbReference type="NCBI Taxonomy" id="69181"/>
    <lineage>
        <taxon>Eukaryota</taxon>
        <taxon>Viridiplantae</taxon>
        <taxon>Streptophyta</taxon>
        <taxon>Embryophyta</taxon>
        <taxon>Tracheophyta</taxon>
        <taxon>Spermatophyta</taxon>
        <taxon>Magnoliopsida</taxon>
        <taxon>eudicotyledons</taxon>
        <taxon>Gunneridae</taxon>
        <taxon>Pentapetalae</taxon>
        <taxon>rosids</taxon>
        <taxon>malvids</taxon>
        <taxon>Brassicales</taxon>
        <taxon>Brassicaceae</taxon>
        <taxon>Brassiceae</taxon>
        <taxon>Brassica</taxon>
    </lineage>
</organism>
<feature type="region of interest" description="Disordered" evidence="1">
    <location>
        <begin position="96"/>
        <end position="168"/>
    </location>
</feature>
<evidence type="ECO:0000313" key="3">
    <source>
        <dbReference type="Proteomes" id="UP000712600"/>
    </source>
</evidence>
<name>A0A8S9QZU5_BRACR</name>
<dbReference type="EMBL" id="QGKX02000996">
    <property type="protein sequence ID" value="KAF3556838.1"/>
    <property type="molecule type" value="Genomic_DNA"/>
</dbReference>
<feature type="compositionally biased region" description="Basic residues" evidence="1">
    <location>
        <begin position="159"/>
        <end position="168"/>
    </location>
</feature>
<feature type="compositionally biased region" description="Basic and acidic residues" evidence="1">
    <location>
        <begin position="103"/>
        <end position="113"/>
    </location>
</feature>
<dbReference type="Proteomes" id="UP000712600">
    <property type="component" value="Unassembled WGS sequence"/>
</dbReference>
<accession>A0A8S9QZU5</accession>
<evidence type="ECO:0000256" key="1">
    <source>
        <dbReference type="SAM" id="MobiDB-lite"/>
    </source>
</evidence>
<dbReference type="AlphaFoldDB" id="A0A8S9QZU5"/>
<sequence>MKPLSAVICEDLENKVTEAPQNVNNAKDRHLIVELSCRLSHKLKLTAAFPHCSLYNNLKDVQIPEKSTNNVTWVFFFPASIISIHNLLTVANLVHPSPSSCSSRRDEAVDTKHASNGARTKPYAPPENRPSRARETHAPPPEIVATAAPPPDHRPPPQLRRRRRPTFR</sequence>
<protein>
    <submittedName>
        <fullName evidence="2">Uncharacterized protein</fullName>
    </submittedName>
</protein>